<dbReference type="InterPro" id="IPR041373">
    <property type="entry name" value="RT_RNaseH"/>
</dbReference>
<dbReference type="Proteomes" id="UP001188597">
    <property type="component" value="Unassembled WGS sequence"/>
</dbReference>
<dbReference type="PANTHER" id="PTHR48475">
    <property type="entry name" value="RIBONUCLEASE H"/>
    <property type="match status" value="1"/>
</dbReference>
<keyword evidence="1" id="KW-0808">Transferase</keyword>
<keyword evidence="10" id="KW-1185">Reference proteome</keyword>
<protein>
    <recommendedName>
        <fullName evidence="8">Reverse transcriptase RNase H-like domain-containing protein</fullName>
    </recommendedName>
</protein>
<dbReference type="GO" id="GO:0004519">
    <property type="term" value="F:endonuclease activity"/>
    <property type="evidence" value="ECO:0007669"/>
    <property type="project" value="UniProtKB-KW"/>
</dbReference>
<evidence type="ECO:0000256" key="7">
    <source>
        <dbReference type="SAM" id="MobiDB-lite"/>
    </source>
</evidence>
<accession>A0AA88VYU9</accession>
<keyword evidence="6" id="KW-0695">RNA-directed DNA polymerase</keyword>
<keyword evidence="5" id="KW-0378">Hydrolase</keyword>
<dbReference type="AlphaFoldDB" id="A0AA88VYU9"/>
<comment type="caution">
    <text evidence="9">The sequence shown here is derived from an EMBL/GenBank/DDBJ whole genome shotgun (WGS) entry which is preliminary data.</text>
</comment>
<evidence type="ECO:0000256" key="5">
    <source>
        <dbReference type="ARBA" id="ARBA00022801"/>
    </source>
</evidence>
<dbReference type="InterPro" id="IPR043502">
    <property type="entry name" value="DNA/RNA_pol_sf"/>
</dbReference>
<dbReference type="Gene3D" id="3.10.20.370">
    <property type="match status" value="1"/>
</dbReference>
<evidence type="ECO:0000256" key="1">
    <source>
        <dbReference type="ARBA" id="ARBA00022679"/>
    </source>
</evidence>
<keyword evidence="2" id="KW-0548">Nucleotidyltransferase</keyword>
<dbReference type="Pfam" id="PF17917">
    <property type="entry name" value="RT_RNaseH"/>
    <property type="match status" value="1"/>
</dbReference>
<evidence type="ECO:0000313" key="10">
    <source>
        <dbReference type="Proteomes" id="UP001188597"/>
    </source>
</evidence>
<feature type="domain" description="Reverse transcriptase RNase H-like" evidence="8">
    <location>
        <begin position="114"/>
        <end position="202"/>
    </location>
</feature>
<feature type="compositionally biased region" description="Basic and acidic residues" evidence="7">
    <location>
        <begin position="34"/>
        <end position="46"/>
    </location>
</feature>
<evidence type="ECO:0000313" key="9">
    <source>
        <dbReference type="EMBL" id="KAK3016418.1"/>
    </source>
</evidence>
<sequence length="208" mass="24187">MSDLLDRVEKYLRAEEDSMMSHQEEIHSGQKRRDRPEGKNQDEPKRPRALLSKSFTPLNTTHEHILHQIKGQNIIKWPKPMRGPAERRDTQMGISDDRVKPISSPLYGFTVAESVVSAVLIREQDGWQFPIYYVSKVLQGAEQRYPNAKKLAFALLIAARKLRLYFQSHTIIVLTDKPLRRILHKPNLSGRLVPWSIELGEFDIHYRP</sequence>
<reference evidence="9" key="1">
    <citation type="submission" date="2022-12" db="EMBL/GenBank/DDBJ databases">
        <title>Draft genome assemblies for two species of Escallonia (Escalloniales).</title>
        <authorList>
            <person name="Chanderbali A."/>
            <person name="Dervinis C."/>
            <person name="Anghel I."/>
            <person name="Soltis D."/>
            <person name="Soltis P."/>
            <person name="Zapata F."/>
        </authorList>
    </citation>
    <scope>NUCLEOTIDE SEQUENCE</scope>
    <source>
        <strain evidence="9">UCBG64.0493</strain>
        <tissue evidence="9">Leaf</tissue>
    </source>
</reference>
<feature type="region of interest" description="Disordered" evidence="7">
    <location>
        <begin position="14"/>
        <end position="51"/>
    </location>
</feature>
<evidence type="ECO:0000256" key="4">
    <source>
        <dbReference type="ARBA" id="ARBA00022759"/>
    </source>
</evidence>
<keyword evidence="3" id="KW-0540">Nuclease</keyword>
<evidence type="ECO:0000256" key="2">
    <source>
        <dbReference type="ARBA" id="ARBA00022695"/>
    </source>
</evidence>
<gene>
    <name evidence="9" type="ORF">RJ639_007065</name>
</gene>
<dbReference type="PANTHER" id="PTHR48475:SF2">
    <property type="entry name" value="RIBONUCLEASE H"/>
    <property type="match status" value="1"/>
</dbReference>
<name>A0AA88VYU9_9ASTE</name>
<dbReference type="SUPFAM" id="SSF56672">
    <property type="entry name" value="DNA/RNA polymerases"/>
    <property type="match status" value="1"/>
</dbReference>
<evidence type="ECO:0000259" key="8">
    <source>
        <dbReference type="Pfam" id="PF17917"/>
    </source>
</evidence>
<evidence type="ECO:0000256" key="6">
    <source>
        <dbReference type="ARBA" id="ARBA00022918"/>
    </source>
</evidence>
<evidence type="ECO:0000256" key="3">
    <source>
        <dbReference type="ARBA" id="ARBA00022722"/>
    </source>
</evidence>
<keyword evidence="4" id="KW-0255">Endonuclease</keyword>
<dbReference type="GO" id="GO:0016787">
    <property type="term" value="F:hydrolase activity"/>
    <property type="evidence" value="ECO:0007669"/>
    <property type="project" value="UniProtKB-KW"/>
</dbReference>
<organism evidence="9 10">
    <name type="scientific">Escallonia herrerae</name>
    <dbReference type="NCBI Taxonomy" id="1293975"/>
    <lineage>
        <taxon>Eukaryota</taxon>
        <taxon>Viridiplantae</taxon>
        <taxon>Streptophyta</taxon>
        <taxon>Embryophyta</taxon>
        <taxon>Tracheophyta</taxon>
        <taxon>Spermatophyta</taxon>
        <taxon>Magnoliopsida</taxon>
        <taxon>eudicotyledons</taxon>
        <taxon>Gunneridae</taxon>
        <taxon>Pentapetalae</taxon>
        <taxon>asterids</taxon>
        <taxon>campanulids</taxon>
        <taxon>Escalloniales</taxon>
        <taxon>Escalloniaceae</taxon>
        <taxon>Escallonia</taxon>
    </lineage>
</organism>
<dbReference type="GO" id="GO:0003964">
    <property type="term" value="F:RNA-directed DNA polymerase activity"/>
    <property type="evidence" value="ECO:0007669"/>
    <property type="project" value="UniProtKB-KW"/>
</dbReference>
<proteinExistence type="predicted"/>
<dbReference type="EMBL" id="JAVXUP010001070">
    <property type="protein sequence ID" value="KAK3016418.1"/>
    <property type="molecule type" value="Genomic_DNA"/>
</dbReference>